<dbReference type="GO" id="GO:0003676">
    <property type="term" value="F:nucleic acid binding"/>
    <property type="evidence" value="ECO:0007669"/>
    <property type="project" value="InterPro"/>
</dbReference>
<dbReference type="PANTHER" id="PTHR42648:SF18">
    <property type="entry name" value="RETROTRANSPOSON, UNCLASSIFIED-LIKE PROTEIN"/>
    <property type="match status" value="1"/>
</dbReference>
<reference evidence="2 3" key="1">
    <citation type="journal article" date="2021" name="Nat. Plants">
        <title>The Taxus genome provides insights into paclitaxel biosynthesis.</title>
        <authorList>
            <person name="Xiong X."/>
            <person name="Gou J."/>
            <person name="Liao Q."/>
            <person name="Li Y."/>
            <person name="Zhou Q."/>
            <person name="Bi G."/>
            <person name="Li C."/>
            <person name="Du R."/>
            <person name="Wang X."/>
            <person name="Sun T."/>
            <person name="Guo L."/>
            <person name="Liang H."/>
            <person name="Lu P."/>
            <person name="Wu Y."/>
            <person name="Zhang Z."/>
            <person name="Ro D.K."/>
            <person name="Shang Y."/>
            <person name="Huang S."/>
            <person name="Yan J."/>
        </authorList>
    </citation>
    <scope>NUCLEOTIDE SEQUENCE [LARGE SCALE GENOMIC DNA]</scope>
    <source>
        <strain evidence="2">Ta-2019</strain>
    </source>
</reference>
<dbReference type="InterPro" id="IPR001584">
    <property type="entry name" value="Integrase_cat-core"/>
</dbReference>
<gene>
    <name evidence="2" type="ORF">KI387_029269</name>
</gene>
<feature type="non-terminal residue" evidence="2">
    <location>
        <position position="1"/>
    </location>
</feature>
<sequence length="59" mass="7020">FKALVENSTRRKIKVLQSDNGGKYKSNEFQKFCTREGIKREWTVPYNLQQNGVTERKNR</sequence>
<dbReference type="GO" id="GO:0015074">
    <property type="term" value="P:DNA integration"/>
    <property type="evidence" value="ECO:0007669"/>
    <property type="project" value="InterPro"/>
</dbReference>
<dbReference type="InterPro" id="IPR039537">
    <property type="entry name" value="Retrotran_Ty1/copia-like"/>
</dbReference>
<accession>A0AA38CC47</accession>
<dbReference type="InterPro" id="IPR036397">
    <property type="entry name" value="RNaseH_sf"/>
</dbReference>
<dbReference type="PROSITE" id="PS50994">
    <property type="entry name" value="INTEGRASE"/>
    <property type="match status" value="1"/>
</dbReference>
<evidence type="ECO:0000259" key="1">
    <source>
        <dbReference type="PROSITE" id="PS50994"/>
    </source>
</evidence>
<dbReference type="AlphaFoldDB" id="A0AA38CC47"/>
<dbReference type="InterPro" id="IPR012337">
    <property type="entry name" value="RNaseH-like_sf"/>
</dbReference>
<feature type="domain" description="Integrase catalytic" evidence="1">
    <location>
        <begin position="1"/>
        <end position="59"/>
    </location>
</feature>
<proteinExistence type="predicted"/>
<comment type="caution">
    <text evidence="2">The sequence shown here is derived from an EMBL/GenBank/DDBJ whole genome shotgun (WGS) entry which is preliminary data.</text>
</comment>
<dbReference type="PANTHER" id="PTHR42648">
    <property type="entry name" value="TRANSPOSASE, PUTATIVE-RELATED"/>
    <property type="match status" value="1"/>
</dbReference>
<evidence type="ECO:0000313" key="3">
    <source>
        <dbReference type="Proteomes" id="UP000824469"/>
    </source>
</evidence>
<dbReference type="SUPFAM" id="SSF53098">
    <property type="entry name" value="Ribonuclease H-like"/>
    <property type="match status" value="1"/>
</dbReference>
<keyword evidence="3" id="KW-1185">Reference proteome</keyword>
<name>A0AA38CC47_TAXCH</name>
<protein>
    <recommendedName>
        <fullName evidence="1">Integrase catalytic domain-containing protein</fullName>
    </recommendedName>
</protein>
<dbReference type="Gene3D" id="3.30.420.10">
    <property type="entry name" value="Ribonuclease H-like superfamily/Ribonuclease H"/>
    <property type="match status" value="1"/>
</dbReference>
<feature type="non-terminal residue" evidence="2">
    <location>
        <position position="59"/>
    </location>
</feature>
<dbReference type="EMBL" id="JAHRHJ020000010">
    <property type="protein sequence ID" value="KAH9297587.1"/>
    <property type="molecule type" value="Genomic_DNA"/>
</dbReference>
<dbReference type="Proteomes" id="UP000824469">
    <property type="component" value="Unassembled WGS sequence"/>
</dbReference>
<evidence type="ECO:0000313" key="2">
    <source>
        <dbReference type="EMBL" id="KAH9297587.1"/>
    </source>
</evidence>
<organism evidence="2 3">
    <name type="scientific">Taxus chinensis</name>
    <name type="common">Chinese yew</name>
    <name type="synonym">Taxus wallichiana var. chinensis</name>
    <dbReference type="NCBI Taxonomy" id="29808"/>
    <lineage>
        <taxon>Eukaryota</taxon>
        <taxon>Viridiplantae</taxon>
        <taxon>Streptophyta</taxon>
        <taxon>Embryophyta</taxon>
        <taxon>Tracheophyta</taxon>
        <taxon>Spermatophyta</taxon>
        <taxon>Pinopsida</taxon>
        <taxon>Pinidae</taxon>
        <taxon>Conifers II</taxon>
        <taxon>Cupressales</taxon>
        <taxon>Taxaceae</taxon>
        <taxon>Taxus</taxon>
    </lineage>
</organism>